<organism evidence="11 12">
    <name type="scientific">Cryptotermes secundus</name>
    <dbReference type="NCBI Taxonomy" id="105785"/>
    <lineage>
        <taxon>Eukaryota</taxon>
        <taxon>Metazoa</taxon>
        <taxon>Ecdysozoa</taxon>
        <taxon>Arthropoda</taxon>
        <taxon>Hexapoda</taxon>
        <taxon>Insecta</taxon>
        <taxon>Pterygota</taxon>
        <taxon>Neoptera</taxon>
        <taxon>Polyneoptera</taxon>
        <taxon>Dictyoptera</taxon>
        <taxon>Blattodea</taxon>
        <taxon>Blattoidea</taxon>
        <taxon>Termitoidae</taxon>
        <taxon>Kalotermitidae</taxon>
        <taxon>Cryptotermitinae</taxon>
        <taxon>Cryptotermes</taxon>
    </lineage>
</organism>
<evidence type="ECO:0000256" key="7">
    <source>
        <dbReference type="ARBA" id="ARBA00022840"/>
    </source>
</evidence>
<reference evidence="11 12" key="1">
    <citation type="submission" date="2017-12" db="EMBL/GenBank/DDBJ databases">
        <title>Hemimetabolous genomes reveal molecular basis of termite eusociality.</title>
        <authorList>
            <person name="Harrison M.C."/>
            <person name="Jongepier E."/>
            <person name="Robertson H.M."/>
            <person name="Arning N."/>
            <person name="Bitard-Feildel T."/>
            <person name="Chao H."/>
            <person name="Childers C.P."/>
            <person name="Dinh H."/>
            <person name="Doddapaneni H."/>
            <person name="Dugan S."/>
            <person name="Gowin J."/>
            <person name="Greiner C."/>
            <person name="Han Y."/>
            <person name="Hu H."/>
            <person name="Hughes D.S.T."/>
            <person name="Huylmans A.-K."/>
            <person name="Kemena C."/>
            <person name="Kremer L.P.M."/>
            <person name="Lee S.L."/>
            <person name="Lopez-Ezquerra A."/>
            <person name="Mallet L."/>
            <person name="Monroy-Kuhn J.M."/>
            <person name="Moser A."/>
            <person name="Murali S.C."/>
            <person name="Muzny D.M."/>
            <person name="Otani S."/>
            <person name="Piulachs M.-D."/>
            <person name="Poelchau M."/>
            <person name="Qu J."/>
            <person name="Schaub F."/>
            <person name="Wada-Katsumata A."/>
            <person name="Worley K.C."/>
            <person name="Xie Q."/>
            <person name="Ylla G."/>
            <person name="Poulsen M."/>
            <person name="Gibbs R.A."/>
            <person name="Schal C."/>
            <person name="Richards S."/>
            <person name="Belles X."/>
            <person name="Korb J."/>
            <person name="Bornberg-Bauer E."/>
        </authorList>
    </citation>
    <scope>NUCLEOTIDE SEQUENCE [LARGE SCALE GENOMIC DNA]</scope>
    <source>
        <tissue evidence="11">Whole body</tissue>
    </source>
</reference>
<evidence type="ECO:0000256" key="1">
    <source>
        <dbReference type="ARBA" id="ARBA00004690"/>
    </source>
</evidence>
<name>A0A2J7QV85_9NEOP</name>
<dbReference type="SUPFAM" id="SSF52540">
    <property type="entry name" value="P-loop containing nucleoside triphosphate hydrolases"/>
    <property type="match status" value="1"/>
</dbReference>
<evidence type="ECO:0000256" key="9">
    <source>
        <dbReference type="ARBA" id="ARBA00048909"/>
    </source>
</evidence>
<dbReference type="PRINTS" id="PR00988">
    <property type="entry name" value="URIDINKINASE"/>
</dbReference>
<dbReference type="Pfam" id="PF00485">
    <property type="entry name" value="PRK"/>
    <property type="match status" value="1"/>
</dbReference>
<evidence type="ECO:0000256" key="3">
    <source>
        <dbReference type="ARBA" id="ARBA00012137"/>
    </source>
</evidence>
<gene>
    <name evidence="11" type="ORF">B7P43_G03866</name>
</gene>
<dbReference type="NCBIfam" id="NF004018">
    <property type="entry name" value="PRK05480.1"/>
    <property type="match status" value="1"/>
</dbReference>
<sequence>MAENISEARKPNDAGIRFGSKINGVEGKTPFLIGVAGGTASGKSTVCKRIMEKLGQVDMDTTERQVVCISQDSFYRELTPAEKLRAEKGFFNFDHPGAFNNDLILQTLRDILAGKKCEIPVYDYRTNSRCDNQFTTIYPADVVLFEGILVFYFPEIRELFHMKLFVDTDSDTRLARRVPRDIKERGRDLDQVLNQYMYFVKPAFEEFCSPLASDRCVSARLIEELLGIPKSTVHQILTEDLGKQKVCAQFVPHALSGNEKHTRVEHCKDMLRKGITVLDHPPCLPNLAPADFQLFPEVKLVMKGDHHDTIQDIQRKSTVVFNAIPQKEYSDCFLKLFN</sequence>
<keyword evidence="12" id="KW-1185">Reference proteome</keyword>
<dbReference type="InterPro" id="IPR006083">
    <property type="entry name" value="PRK/URK"/>
</dbReference>
<dbReference type="GO" id="GO:0004849">
    <property type="term" value="F:uridine kinase activity"/>
    <property type="evidence" value="ECO:0007669"/>
    <property type="project" value="UniProtKB-EC"/>
</dbReference>
<feature type="domain" description="Phosphoribulokinase/uridine kinase" evidence="10">
    <location>
        <begin position="32"/>
        <end position="213"/>
    </location>
</feature>
<dbReference type="Gene3D" id="3.40.50.300">
    <property type="entry name" value="P-loop containing nucleotide triphosphate hydrolases"/>
    <property type="match status" value="1"/>
</dbReference>
<dbReference type="FunCoup" id="A0A2J7QV85">
    <property type="interactions" value="757"/>
</dbReference>
<dbReference type="InterPro" id="IPR027417">
    <property type="entry name" value="P-loop_NTPase"/>
</dbReference>
<comment type="caution">
    <text evidence="11">The sequence shown here is derived from an EMBL/GenBank/DDBJ whole genome shotgun (WGS) entry which is preliminary data.</text>
</comment>
<dbReference type="GO" id="GO:0044206">
    <property type="term" value="P:UMP salvage"/>
    <property type="evidence" value="ECO:0007669"/>
    <property type="project" value="UniProtKB-UniPathway"/>
</dbReference>
<dbReference type="InterPro" id="IPR000764">
    <property type="entry name" value="Uridine_kinase-like"/>
</dbReference>
<keyword evidence="4" id="KW-0808">Transferase</keyword>
<dbReference type="PANTHER" id="PTHR10285">
    <property type="entry name" value="URIDINE KINASE"/>
    <property type="match status" value="1"/>
</dbReference>
<dbReference type="EMBL" id="NEVH01010478">
    <property type="protein sequence ID" value="PNF32493.1"/>
    <property type="molecule type" value="Genomic_DNA"/>
</dbReference>
<comment type="pathway">
    <text evidence="1">Pyrimidine metabolism; UMP biosynthesis via salvage pathway; UMP from uridine: step 1/1.</text>
</comment>
<evidence type="ECO:0000256" key="6">
    <source>
        <dbReference type="ARBA" id="ARBA00022777"/>
    </source>
</evidence>
<comment type="similarity">
    <text evidence="2">Belongs to the uridine kinase family.</text>
</comment>
<dbReference type="GO" id="GO:0003676">
    <property type="term" value="F:nucleic acid binding"/>
    <property type="evidence" value="ECO:0007669"/>
    <property type="project" value="InterPro"/>
</dbReference>
<dbReference type="EC" id="2.7.1.48" evidence="3"/>
<dbReference type="UniPathway" id="UPA00574">
    <property type="reaction ID" value="UER00637"/>
</dbReference>
<dbReference type="STRING" id="105785.A0A2J7QV85"/>
<evidence type="ECO:0000256" key="8">
    <source>
        <dbReference type="ARBA" id="ARBA00047436"/>
    </source>
</evidence>
<comment type="catalytic activity">
    <reaction evidence="9">
        <text>uridine + ATP = UMP + ADP + H(+)</text>
        <dbReference type="Rhea" id="RHEA:16825"/>
        <dbReference type="ChEBI" id="CHEBI:15378"/>
        <dbReference type="ChEBI" id="CHEBI:16704"/>
        <dbReference type="ChEBI" id="CHEBI:30616"/>
        <dbReference type="ChEBI" id="CHEBI:57865"/>
        <dbReference type="ChEBI" id="CHEBI:456216"/>
        <dbReference type="EC" id="2.7.1.48"/>
    </reaction>
</comment>
<protein>
    <recommendedName>
        <fullName evidence="3">uridine/cytidine kinase</fullName>
        <ecNumber evidence="3">2.7.1.48</ecNumber>
    </recommendedName>
</protein>
<evidence type="ECO:0000256" key="4">
    <source>
        <dbReference type="ARBA" id="ARBA00022679"/>
    </source>
</evidence>
<keyword evidence="5" id="KW-0547">Nucleotide-binding</keyword>
<evidence type="ECO:0000256" key="5">
    <source>
        <dbReference type="ARBA" id="ARBA00022741"/>
    </source>
</evidence>
<dbReference type="InterPro" id="IPR036397">
    <property type="entry name" value="RNaseH_sf"/>
</dbReference>
<proteinExistence type="inferred from homology"/>
<dbReference type="UniPathway" id="UPA00579">
    <property type="reaction ID" value="UER00640"/>
</dbReference>
<keyword evidence="6 11" id="KW-0418">Kinase</keyword>
<accession>A0A2J7QV85</accession>
<dbReference type="GO" id="GO:0044211">
    <property type="term" value="P:CTP salvage"/>
    <property type="evidence" value="ECO:0007669"/>
    <property type="project" value="UniProtKB-UniPathway"/>
</dbReference>
<dbReference type="Proteomes" id="UP000235965">
    <property type="component" value="Unassembled WGS sequence"/>
</dbReference>
<evidence type="ECO:0000256" key="2">
    <source>
        <dbReference type="ARBA" id="ARBA00005408"/>
    </source>
</evidence>
<dbReference type="OrthoDB" id="10257085at2759"/>
<keyword evidence="7" id="KW-0067">ATP-binding</keyword>
<evidence type="ECO:0000313" key="12">
    <source>
        <dbReference type="Proteomes" id="UP000235965"/>
    </source>
</evidence>
<comment type="catalytic activity">
    <reaction evidence="8">
        <text>cytidine + ATP = CMP + ADP + H(+)</text>
        <dbReference type="Rhea" id="RHEA:24674"/>
        <dbReference type="ChEBI" id="CHEBI:15378"/>
        <dbReference type="ChEBI" id="CHEBI:17562"/>
        <dbReference type="ChEBI" id="CHEBI:30616"/>
        <dbReference type="ChEBI" id="CHEBI:60377"/>
        <dbReference type="ChEBI" id="CHEBI:456216"/>
        <dbReference type="EC" id="2.7.1.48"/>
    </reaction>
</comment>
<dbReference type="InParanoid" id="A0A2J7QV85"/>
<dbReference type="FunFam" id="3.40.50.300:FF:001802">
    <property type="entry name" value="Uridine-cytidine kinase 1"/>
    <property type="match status" value="1"/>
</dbReference>
<dbReference type="GO" id="GO:0005524">
    <property type="term" value="F:ATP binding"/>
    <property type="evidence" value="ECO:0007669"/>
    <property type="project" value="UniProtKB-KW"/>
</dbReference>
<dbReference type="Gene3D" id="3.30.420.10">
    <property type="entry name" value="Ribonuclease H-like superfamily/Ribonuclease H"/>
    <property type="match status" value="1"/>
</dbReference>
<dbReference type="AlphaFoldDB" id="A0A2J7QV85"/>
<dbReference type="CDD" id="cd02023">
    <property type="entry name" value="UMPK"/>
    <property type="match status" value="1"/>
</dbReference>
<evidence type="ECO:0000259" key="10">
    <source>
        <dbReference type="Pfam" id="PF00485"/>
    </source>
</evidence>
<evidence type="ECO:0000313" key="11">
    <source>
        <dbReference type="EMBL" id="PNF32493.1"/>
    </source>
</evidence>